<dbReference type="InterPro" id="IPR036865">
    <property type="entry name" value="CRAL-TRIO_dom_sf"/>
</dbReference>
<dbReference type="CDD" id="cd00170">
    <property type="entry name" value="SEC14"/>
    <property type="match status" value="1"/>
</dbReference>
<protein>
    <recommendedName>
        <fullName evidence="1">CRAL-TRIO domain-containing protein</fullName>
    </recommendedName>
</protein>
<dbReference type="InterPro" id="IPR001251">
    <property type="entry name" value="CRAL-TRIO_dom"/>
</dbReference>
<dbReference type="AlphaFoldDB" id="A0A7S1TKK1"/>
<dbReference type="EMBL" id="HBGI01001927">
    <property type="protein sequence ID" value="CAD9239521.1"/>
    <property type="molecule type" value="Transcribed_RNA"/>
</dbReference>
<dbReference type="SUPFAM" id="SSF52087">
    <property type="entry name" value="CRAL/TRIO domain"/>
    <property type="match status" value="1"/>
</dbReference>
<dbReference type="PANTHER" id="PTHR46277:SF3">
    <property type="entry name" value="BINDING PROTEIN, PUTATIVE-RELATED"/>
    <property type="match status" value="1"/>
</dbReference>
<dbReference type="SMART" id="SM00516">
    <property type="entry name" value="SEC14"/>
    <property type="match status" value="1"/>
</dbReference>
<dbReference type="PANTHER" id="PTHR46277">
    <property type="entry name" value="OS03G0850700 PROTEIN"/>
    <property type="match status" value="1"/>
</dbReference>
<evidence type="ECO:0000313" key="2">
    <source>
        <dbReference type="EMBL" id="CAD9239521.1"/>
    </source>
</evidence>
<accession>A0A7S1TKK1</accession>
<feature type="domain" description="CRAL-TRIO" evidence="1">
    <location>
        <begin position="91"/>
        <end position="263"/>
    </location>
</feature>
<evidence type="ECO:0000259" key="1">
    <source>
        <dbReference type="PROSITE" id="PS50191"/>
    </source>
</evidence>
<reference evidence="2" key="1">
    <citation type="submission" date="2021-01" db="EMBL/GenBank/DDBJ databases">
        <authorList>
            <person name="Corre E."/>
            <person name="Pelletier E."/>
            <person name="Niang G."/>
            <person name="Scheremetjew M."/>
            <person name="Finn R."/>
            <person name="Kale V."/>
            <person name="Holt S."/>
            <person name="Cochrane G."/>
            <person name="Meng A."/>
            <person name="Brown T."/>
            <person name="Cohen L."/>
        </authorList>
    </citation>
    <scope>NUCLEOTIDE SEQUENCE</scope>
    <source>
        <strain evidence="2">CCMP3124</strain>
    </source>
</reference>
<name>A0A7S1TKK1_9RHOD</name>
<dbReference type="InterPro" id="IPR036273">
    <property type="entry name" value="CRAL/TRIO_N_dom_sf"/>
</dbReference>
<organism evidence="2">
    <name type="scientific">Erythrolobus australicus</name>
    <dbReference type="NCBI Taxonomy" id="1077150"/>
    <lineage>
        <taxon>Eukaryota</taxon>
        <taxon>Rhodophyta</taxon>
        <taxon>Bangiophyceae</taxon>
        <taxon>Porphyridiales</taxon>
        <taxon>Porphyridiaceae</taxon>
        <taxon>Erythrolobus</taxon>
    </lineage>
</organism>
<gene>
    <name evidence="2" type="ORF">EAUS1353_LOCUS1259</name>
</gene>
<dbReference type="Gene3D" id="3.40.525.10">
    <property type="entry name" value="CRAL-TRIO lipid binding domain"/>
    <property type="match status" value="1"/>
</dbReference>
<dbReference type="Pfam" id="PF00650">
    <property type="entry name" value="CRAL_TRIO"/>
    <property type="match status" value="1"/>
</dbReference>
<sequence>MSIGGAGREGVRDARDVVKKCAGSRRLMEAWKVKPGDVAELLHRYEWLLESDEYLGRFVKARDGDASAAAKMFVEHLVWRREYKVDGILAEPELQEMELEGEMEWRSDLSDVAGVPTLLWRVRRHDPAARAPAVATRFFVYMLEKCFRTMDKGSARESGPSSQMTLLADLHGVSMRENADTAMLKHAAPIIQSNYPERQHRTLAVPVSAAVYYGWKLAQKFLDRGTASKVVFLRESESHTVRSMFPAVGQNLADSSPLATLLA</sequence>
<dbReference type="PROSITE" id="PS50191">
    <property type="entry name" value="CRAL_TRIO"/>
    <property type="match status" value="1"/>
</dbReference>
<proteinExistence type="predicted"/>
<dbReference type="SUPFAM" id="SSF46938">
    <property type="entry name" value="CRAL/TRIO N-terminal domain"/>
    <property type="match status" value="1"/>
</dbReference>